<evidence type="ECO:0000256" key="1">
    <source>
        <dbReference type="ARBA" id="ARBA00022741"/>
    </source>
</evidence>
<dbReference type="Pfam" id="PF01256">
    <property type="entry name" value="Carb_kinase"/>
    <property type="match status" value="1"/>
</dbReference>
<evidence type="ECO:0000256" key="5">
    <source>
        <dbReference type="ARBA" id="ARBA00023239"/>
    </source>
</evidence>
<comment type="catalytic activity">
    <reaction evidence="6">
        <text>(6S)-NADPHX + ADP = AMP + phosphate + NADPH + H(+)</text>
        <dbReference type="Rhea" id="RHEA:32235"/>
        <dbReference type="ChEBI" id="CHEBI:15378"/>
        <dbReference type="ChEBI" id="CHEBI:43474"/>
        <dbReference type="ChEBI" id="CHEBI:57783"/>
        <dbReference type="ChEBI" id="CHEBI:64076"/>
        <dbReference type="ChEBI" id="CHEBI:456215"/>
        <dbReference type="ChEBI" id="CHEBI:456216"/>
        <dbReference type="EC" id="4.2.1.136"/>
    </reaction>
</comment>
<comment type="subunit">
    <text evidence="6">Homotetramer.</text>
</comment>
<feature type="binding site" evidence="6">
    <location>
        <position position="116"/>
    </location>
    <ligand>
        <name>(6S)-NADPHX</name>
        <dbReference type="ChEBI" id="CHEBI:64076"/>
    </ligand>
</feature>
<feature type="binding site" evidence="6">
    <location>
        <position position="240"/>
    </location>
    <ligand>
        <name>AMP</name>
        <dbReference type="ChEBI" id="CHEBI:456215"/>
    </ligand>
</feature>
<dbReference type="SUPFAM" id="SSF53613">
    <property type="entry name" value="Ribokinase-like"/>
    <property type="match status" value="1"/>
</dbReference>
<feature type="binding site" evidence="6">
    <location>
        <position position="241"/>
    </location>
    <ligand>
        <name>(6S)-NADPHX</name>
        <dbReference type="ChEBI" id="CHEBI:64076"/>
    </ligand>
</feature>
<evidence type="ECO:0000256" key="6">
    <source>
        <dbReference type="HAMAP-Rule" id="MF_01965"/>
    </source>
</evidence>
<organism evidence="8 9">
    <name type="scientific">Corticimicrobacter populi</name>
    <dbReference type="NCBI Taxonomy" id="2175229"/>
    <lineage>
        <taxon>Bacteria</taxon>
        <taxon>Pseudomonadati</taxon>
        <taxon>Pseudomonadota</taxon>
        <taxon>Betaproteobacteria</taxon>
        <taxon>Burkholderiales</taxon>
        <taxon>Alcaligenaceae</taxon>
        <taxon>Corticimicrobacter</taxon>
    </lineage>
</organism>
<gene>
    <name evidence="6" type="primary">nnrD</name>
    <name evidence="8" type="ORF">DD235_06110</name>
</gene>
<dbReference type="PANTHER" id="PTHR12592:SF0">
    <property type="entry name" value="ATP-DEPENDENT (S)-NAD(P)H-HYDRATE DEHYDRATASE"/>
    <property type="match status" value="1"/>
</dbReference>
<dbReference type="Proteomes" id="UP000245212">
    <property type="component" value="Unassembled WGS sequence"/>
</dbReference>
<dbReference type="NCBIfam" id="TIGR00196">
    <property type="entry name" value="yjeF_cterm"/>
    <property type="match status" value="1"/>
</dbReference>
<dbReference type="GO" id="GO:0052855">
    <property type="term" value="F:ADP-dependent NAD(P)H-hydrate dehydratase activity"/>
    <property type="evidence" value="ECO:0007669"/>
    <property type="project" value="UniProtKB-UniRule"/>
</dbReference>
<dbReference type="HAMAP" id="MF_01965">
    <property type="entry name" value="NADHX_dehydratase"/>
    <property type="match status" value="1"/>
</dbReference>
<sequence length="303" mass="30992">MSSLPARIASARQPVPLQDGLSLFPALFAPRSALSHKGSHGSLAVLGGAAGMSGAVLLAARAALLMGTGKVFAGFCQTVSPLPCDPQHPELMLHAADALLEAAGSLGISAWTAGCGLGRSDMAERLLHQLLGSQPMQPIVLDADGLRWLAEPAHRPFWRSCLTQAGAPRVLTPHPGEAAALLDTDIAGIQADRPRAVMHLAQRYDCWAVLKGAGTLVCAPDGRLWQNGSGNPGLASGGTGDVLAGMIGSFLAQGVPPEQAIPGAVWLHGAAADYLVAHGTGPKGMTASEVILAARTLLNHPPA</sequence>
<evidence type="ECO:0000313" key="9">
    <source>
        <dbReference type="Proteomes" id="UP000245212"/>
    </source>
</evidence>
<name>A0A2V1JYD5_9BURK</name>
<dbReference type="GO" id="GO:0005524">
    <property type="term" value="F:ATP binding"/>
    <property type="evidence" value="ECO:0007669"/>
    <property type="project" value="UniProtKB-KW"/>
</dbReference>
<comment type="similarity">
    <text evidence="6">Belongs to the NnrD/CARKD family.</text>
</comment>
<dbReference type="InterPro" id="IPR017953">
    <property type="entry name" value="Carbohydrate_kinase_pred_CS"/>
</dbReference>
<evidence type="ECO:0000256" key="3">
    <source>
        <dbReference type="ARBA" id="ARBA00022857"/>
    </source>
</evidence>
<dbReference type="RefSeq" id="WP_109061183.1">
    <property type="nucleotide sequence ID" value="NZ_QETA01000002.1"/>
</dbReference>
<feature type="domain" description="YjeF C-terminal" evidence="7">
    <location>
        <begin position="20"/>
        <end position="301"/>
    </location>
</feature>
<evidence type="ECO:0000256" key="2">
    <source>
        <dbReference type="ARBA" id="ARBA00022840"/>
    </source>
</evidence>
<dbReference type="InterPro" id="IPR000631">
    <property type="entry name" value="CARKD"/>
</dbReference>
<keyword evidence="2 6" id="KW-0067">ATP-binding</keyword>
<evidence type="ECO:0000313" key="8">
    <source>
        <dbReference type="EMBL" id="PWF23904.1"/>
    </source>
</evidence>
<dbReference type="CDD" id="cd01171">
    <property type="entry name" value="YXKO-related"/>
    <property type="match status" value="1"/>
</dbReference>
<dbReference type="EMBL" id="QETA01000002">
    <property type="protein sequence ID" value="PWF23904.1"/>
    <property type="molecule type" value="Genomic_DNA"/>
</dbReference>
<keyword evidence="9" id="KW-1185">Reference proteome</keyword>
<comment type="function">
    <text evidence="6">Catalyzes the dehydration of the S-form of NAD(P)HX at the expense of ADP, which is converted to AMP. Together with NAD(P)HX epimerase, which catalyzes the epimerization of the S- and R-forms, the enzyme allows the repair of both epimers of NAD(P)HX, a damaged form of NAD(P)H that is a result of enzymatic or heat-dependent hydration.</text>
</comment>
<dbReference type="AlphaFoldDB" id="A0A2V1JYD5"/>
<keyword evidence="5 6" id="KW-0456">Lyase</keyword>
<accession>A0A2V1JYD5</accession>
<comment type="cofactor">
    <cofactor evidence="6">
        <name>Mg(2+)</name>
        <dbReference type="ChEBI" id="CHEBI:18420"/>
    </cofactor>
</comment>
<feature type="binding site" evidence="6">
    <location>
        <position position="174"/>
    </location>
    <ligand>
        <name>(6S)-NADPHX</name>
        <dbReference type="ChEBI" id="CHEBI:64076"/>
    </ligand>
</feature>
<proteinExistence type="inferred from homology"/>
<keyword evidence="3 6" id="KW-0521">NADP</keyword>
<dbReference type="EC" id="4.2.1.136" evidence="6"/>
<evidence type="ECO:0000259" key="7">
    <source>
        <dbReference type="PROSITE" id="PS51383"/>
    </source>
</evidence>
<dbReference type="GO" id="GO:0046496">
    <property type="term" value="P:nicotinamide nucleotide metabolic process"/>
    <property type="evidence" value="ECO:0007669"/>
    <property type="project" value="UniProtKB-UniRule"/>
</dbReference>
<reference evidence="9" key="1">
    <citation type="submission" date="2018-05" db="EMBL/GenBank/DDBJ databases">
        <authorList>
            <person name="Li Y."/>
        </authorList>
    </citation>
    <scope>NUCLEOTIDE SEQUENCE [LARGE SCALE GENOMIC DNA]</scope>
    <source>
        <strain evidence="9">3d-2-2</strain>
    </source>
</reference>
<dbReference type="GO" id="GO:0110051">
    <property type="term" value="P:metabolite repair"/>
    <property type="evidence" value="ECO:0007669"/>
    <property type="project" value="TreeGrafter"/>
</dbReference>
<feature type="binding site" evidence="6">
    <location>
        <position position="55"/>
    </location>
    <ligand>
        <name>(6S)-NADPHX</name>
        <dbReference type="ChEBI" id="CHEBI:64076"/>
    </ligand>
</feature>
<feature type="binding site" evidence="6">
    <location>
        <begin position="211"/>
        <end position="215"/>
    </location>
    <ligand>
        <name>AMP</name>
        <dbReference type="ChEBI" id="CHEBI:456215"/>
    </ligand>
</feature>
<dbReference type="PROSITE" id="PS01050">
    <property type="entry name" value="YJEF_C_2"/>
    <property type="match status" value="1"/>
</dbReference>
<evidence type="ECO:0000256" key="4">
    <source>
        <dbReference type="ARBA" id="ARBA00023027"/>
    </source>
</evidence>
<dbReference type="GO" id="GO:0052856">
    <property type="term" value="F:NAD(P)HX epimerase activity"/>
    <property type="evidence" value="ECO:0007669"/>
    <property type="project" value="TreeGrafter"/>
</dbReference>
<protein>
    <recommendedName>
        <fullName evidence="6">ADP-dependent (S)-NAD(P)H-hydrate dehydratase</fullName>
        <ecNumber evidence="6">4.2.1.136</ecNumber>
    </recommendedName>
    <alternativeName>
        <fullName evidence="6">ADP-dependent NAD(P)HX dehydratase</fullName>
    </alternativeName>
</protein>
<dbReference type="PANTHER" id="PTHR12592">
    <property type="entry name" value="ATP-DEPENDENT (S)-NAD(P)H-HYDRATE DEHYDRATASE FAMILY MEMBER"/>
    <property type="match status" value="1"/>
</dbReference>
<dbReference type="PROSITE" id="PS51383">
    <property type="entry name" value="YJEF_C_3"/>
    <property type="match status" value="1"/>
</dbReference>
<dbReference type="InterPro" id="IPR029056">
    <property type="entry name" value="Ribokinase-like"/>
</dbReference>
<keyword evidence="4 6" id="KW-0520">NAD</keyword>
<keyword evidence="1 6" id="KW-0547">Nucleotide-binding</keyword>
<comment type="caution">
    <text evidence="8">The sequence shown here is derived from an EMBL/GenBank/DDBJ whole genome shotgun (WGS) entry which is preliminary data.</text>
</comment>
<comment type="catalytic activity">
    <reaction evidence="6">
        <text>(6S)-NADHX + ADP = AMP + phosphate + NADH + H(+)</text>
        <dbReference type="Rhea" id="RHEA:32223"/>
        <dbReference type="ChEBI" id="CHEBI:15378"/>
        <dbReference type="ChEBI" id="CHEBI:43474"/>
        <dbReference type="ChEBI" id="CHEBI:57945"/>
        <dbReference type="ChEBI" id="CHEBI:64074"/>
        <dbReference type="ChEBI" id="CHEBI:456215"/>
        <dbReference type="ChEBI" id="CHEBI:456216"/>
        <dbReference type="EC" id="4.2.1.136"/>
    </reaction>
</comment>
<dbReference type="Gene3D" id="3.40.1190.20">
    <property type="match status" value="1"/>
</dbReference>